<dbReference type="GO" id="GO:0017000">
    <property type="term" value="P:antibiotic biosynthetic process"/>
    <property type="evidence" value="ECO:0007669"/>
    <property type="project" value="UniProtKB-ARBA"/>
</dbReference>
<name>A0A9W6ST76_9ACTN</name>
<dbReference type="InterPro" id="IPR036396">
    <property type="entry name" value="Cyt_P450_sf"/>
</dbReference>
<keyword evidence="3 8" id="KW-0349">Heme</keyword>
<organism evidence="10 11">
    <name type="scientific">Actinorhabdospora filicis</name>
    <dbReference type="NCBI Taxonomy" id="1785913"/>
    <lineage>
        <taxon>Bacteria</taxon>
        <taxon>Bacillati</taxon>
        <taxon>Actinomycetota</taxon>
        <taxon>Actinomycetes</taxon>
        <taxon>Micromonosporales</taxon>
        <taxon>Micromonosporaceae</taxon>
        <taxon>Actinorhabdospora</taxon>
    </lineage>
</organism>
<dbReference type="AlphaFoldDB" id="A0A9W6ST76"/>
<feature type="region of interest" description="Disordered" evidence="9">
    <location>
        <begin position="1"/>
        <end position="22"/>
    </location>
</feature>
<evidence type="ECO:0000256" key="1">
    <source>
        <dbReference type="ARBA" id="ARBA00001971"/>
    </source>
</evidence>
<dbReference type="EMBL" id="BSTX01000006">
    <property type="protein sequence ID" value="GLZ81628.1"/>
    <property type="molecule type" value="Genomic_DNA"/>
</dbReference>
<reference evidence="10" key="1">
    <citation type="submission" date="2023-03" db="EMBL/GenBank/DDBJ databases">
        <title>Actinorhabdospora filicis NBRC 111898.</title>
        <authorList>
            <person name="Ichikawa N."/>
            <person name="Sato H."/>
            <person name="Tonouchi N."/>
        </authorList>
    </citation>
    <scope>NUCLEOTIDE SEQUENCE</scope>
    <source>
        <strain evidence="10">NBRC 111898</strain>
    </source>
</reference>
<evidence type="ECO:0000256" key="9">
    <source>
        <dbReference type="SAM" id="MobiDB-lite"/>
    </source>
</evidence>
<evidence type="ECO:0000256" key="3">
    <source>
        <dbReference type="ARBA" id="ARBA00022617"/>
    </source>
</evidence>
<evidence type="ECO:0000256" key="5">
    <source>
        <dbReference type="ARBA" id="ARBA00023002"/>
    </source>
</evidence>
<evidence type="ECO:0000256" key="6">
    <source>
        <dbReference type="ARBA" id="ARBA00023004"/>
    </source>
</evidence>
<dbReference type="PRINTS" id="PR00359">
    <property type="entry name" value="BP450"/>
</dbReference>
<dbReference type="PROSITE" id="PS00086">
    <property type="entry name" value="CYTOCHROME_P450"/>
    <property type="match status" value="1"/>
</dbReference>
<protein>
    <submittedName>
        <fullName evidence="10">Cytochrome P450</fullName>
    </submittedName>
</protein>
<dbReference type="GO" id="GO:0016705">
    <property type="term" value="F:oxidoreductase activity, acting on paired donors, with incorporation or reduction of molecular oxygen"/>
    <property type="evidence" value="ECO:0007669"/>
    <property type="project" value="InterPro"/>
</dbReference>
<dbReference type="GO" id="GO:0005506">
    <property type="term" value="F:iron ion binding"/>
    <property type="evidence" value="ECO:0007669"/>
    <property type="project" value="InterPro"/>
</dbReference>
<dbReference type="RefSeq" id="WP_285667157.1">
    <property type="nucleotide sequence ID" value="NZ_BSTX01000006.1"/>
</dbReference>
<dbReference type="Proteomes" id="UP001165079">
    <property type="component" value="Unassembled WGS sequence"/>
</dbReference>
<evidence type="ECO:0000256" key="4">
    <source>
        <dbReference type="ARBA" id="ARBA00022723"/>
    </source>
</evidence>
<keyword evidence="5 8" id="KW-0560">Oxidoreductase</keyword>
<proteinExistence type="inferred from homology"/>
<evidence type="ECO:0000313" key="10">
    <source>
        <dbReference type="EMBL" id="GLZ81628.1"/>
    </source>
</evidence>
<dbReference type="FunFam" id="1.10.630.10:FF:000018">
    <property type="entry name" value="Cytochrome P450 monooxygenase"/>
    <property type="match status" value="1"/>
</dbReference>
<evidence type="ECO:0000256" key="2">
    <source>
        <dbReference type="ARBA" id="ARBA00010617"/>
    </source>
</evidence>
<keyword evidence="4 8" id="KW-0479">Metal-binding</keyword>
<comment type="cofactor">
    <cofactor evidence="1">
        <name>heme</name>
        <dbReference type="ChEBI" id="CHEBI:30413"/>
    </cofactor>
</comment>
<accession>A0A9W6ST76</accession>
<gene>
    <name evidence="10" type="ORF">Afil01_64350</name>
</gene>
<dbReference type="InterPro" id="IPR002397">
    <property type="entry name" value="Cyt_P450_B"/>
</dbReference>
<evidence type="ECO:0000256" key="8">
    <source>
        <dbReference type="RuleBase" id="RU000461"/>
    </source>
</evidence>
<dbReference type="SUPFAM" id="SSF48264">
    <property type="entry name" value="Cytochrome P450"/>
    <property type="match status" value="1"/>
</dbReference>
<comment type="caution">
    <text evidence="10">The sequence shown here is derived from an EMBL/GenBank/DDBJ whole genome shotgun (WGS) entry which is preliminary data.</text>
</comment>
<dbReference type="Pfam" id="PF00067">
    <property type="entry name" value="p450"/>
    <property type="match status" value="1"/>
</dbReference>
<keyword evidence="11" id="KW-1185">Reference proteome</keyword>
<dbReference type="InterPro" id="IPR001128">
    <property type="entry name" value="Cyt_P450"/>
</dbReference>
<dbReference type="PRINTS" id="PR00385">
    <property type="entry name" value="P450"/>
</dbReference>
<keyword evidence="6 8" id="KW-0408">Iron</keyword>
<dbReference type="GO" id="GO:0020037">
    <property type="term" value="F:heme binding"/>
    <property type="evidence" value="ECO:0007669"/>
    <property type="project" value="InterPro"/>
</dbReference>
<comment type="similarity">
    <text evidence="2 8">Belongs to the cytochrome P450 family.</text>
</comment>
<keyword evidence="7 8" id="KW-0503">Monooxygenase</keyword>
<dbReference type="Gene3D" id="1.10.630.10">
    <property type="entry name" value="Cytochrome P450"/>
    <property type="match status" value="1"/>
</dbReference>
<evidence type="ECO:0000313" key="11">
    <source>
        <dbReference type="Proteomes" id="UP001165079"/>
    </source>
</evidence>
<dbReference type="InterPro" id="IPR017972">
    <property type="entry name" value="Cyt_P450_CS"/>
</dbReference>
<dbReference type="PANTHER" id="PTHR46696:SF5">
    <property type="entry name" value="CYTOCHROME P450 BJ-1"/>
    <property type="match status" value="1"/>
</dbReference>
<evidence type="ECO:0000256" key="7">
    <source>
        <dbReference type="ARBA" id="ARBA00023033"/>
    </source>
</evidence>
<dbReference type="CDD" id="cd11031">
    <property type="entry name" value="Cyp158A-like"/>
    <property type="match status" value="1"/>
</dbReference>
<dbReference type="PANTHER" id="PTHR46696">
    <property type="entry name" value="P450, PUTATIVE (EUROFUNG)-RELATED"/>
    <property type="match status" value="1"/>
</dbReference>
<sequence>MSETTQTPPDYPFTAPTPVEPPPEWAELRQGCPVAHVRLPSGDEARLLTRYDDVRAMLSDPRFTRELTAPDAARLATTRGGVFEGASVIPASGPGHQRWRRLVGRWFTVRRMNELQPRIEAMAETLLDGMIKDGPPADMVAGLNFPLPVWVICEILGVPDGDRDRFSHWSSAGLNISKYTQEEVDTAAAEYAEYFAAHIAAKRAAPGDDLLSELITVVDAEDGRLSEPELIATGQGLLLAGHETTSNQLGKMFTQLLAVRERWSALLADPGLVRTTVEETLRMDALSGFGLPRYLTEDVEIGGETLPAGTTVISSLSSANRDESVFDGAGDVRLDRSPNTHMSFGVGPHSCIGQALARTELQSVLSVVLRRLPGLDLAVPLEELPLRKGVVVGGLEKLPVTW</sequence>
<dbReference type="GO" id="GO:0004497">
    <property type="term" value="F:monooxygenase activity"/>
    <property type="evidence" value="ECO:0007669"/>
    <property type="project" value="UniProtKB-KW"/>
</dbReference>